<accession>A0A914LAK4</accession>
<feature type="region of interest" description="Disordered" evidence="1">
    <location>
        <begin position="26"/>
        <end position="45"/>
    </location>
</feature>
<name>A0A914LAK4_MELIC</name>
<evidence type="ECO:0000256" key="2">
    <source>
        <dbReference type="SAM" id="SignalP"/>
    </source>
</evidence>
<dbReference type="Proteomes" id="UP000887563">
    <property type="component" value="Unplaced"/>
</dbReference>
<sequence length="249" mass="28649">MKILSIILIIFFVCLTICEAGKKKKGSTKKEKGSSSQNPSDLKDNLPKDPIAYDILTRKMKTLDIWTGFDYLNSYVEEPKEAKDYDNMVNEAINNLKSDRENTMSLFFHRVKIALQGRKLRYVRLIGPGSMHAHSNHDLYEEDKIGKASREAFLYFPEVYKKKSNKASQIRAVYQFAVQLLTIEHFNQIQNPKKKEKIDLKNKGKAIASSSETNNERSIIGTFEDLYVNKIVEEMEDNEATLILLLQCN</sequence>
<dbReference type="WBParaSite" id="Minc3s00310g09909">
    <property type="protein sequence ID" value="Minc3s00310g09909"/>
    <property type="gene ID" value="Minc3s00310g09909"/>
</dbReference>
<proteinExistence type="predicted"/>
<dbReference type="AlphaFoldDB" id="A0A914LAK4"/>
<keyword evidence="2" id="KW-0732">Signal</keyword>
<organism evidence="3 4">
    <name type="scientific">Meloidogyne incognita</name>
    <name type="common">Southern root-knot nematode worm</name>
    <name type="synonym">Oxyuris incognita</name>
    <dbReference type="NCBI Taxonomy" id="6306"/>
    <lineage>
        <taxon>Eukaryota</taxon>
        <taxon>Metazoa</taxon>
        <taxon>Ecdysozoa</taxon>
        <taxon>Nematoda</taxon>
        <taxon>Chromadorea</taxon>
        <taxon>Rhabditida</taxon>
        <taxon>Tylenchina</taxon>
        <taxon>Tylenchomorpha</taxon>
        <taxon>Tylenchoidea</taxon>
        <taxon>Meloidogynidae</taxon>
        <taxon>Meloidogyninae</taxon>
        <taxon>Meloidogyne</taxon>
        <taxon>Meloidogyne incognita group</taxon>
    </lineage>
</organism>
<evidence type="ECO:0000256" key="1">
    <source>
        <dbReference type="SAM" id="MobiDB-lite"/>
    </source>
</evidence>
<feature type="chain" id="PRO_5037481107" evidence="2">
    <location>
        <begin position="21"/>
        <end position="249"/>
    </location>
</feature>
<keyword evidence="3" id="KW-1185">Reference proteome</keyword>
<evidence type="ECO:0000313" key="3">
    <source>
        <dbReference type="Proteomes" id="UP000887563"/>
    </source>
</evidence>
<feature type="signal peptide" evidence="2">
    <location>
        <begin position="1"/>
        <end position="20"/>
    </location>
</feature>
<evidence type="ECO:0000313" key="4">
    <source>
        <dbReference type="WBParaSite" id="Minc3s00310g09909"/>
    </source>
</evidence>
<protein>
    <submittedName>
        <fullName evidence="4">Uncharacterized protein</fullName>
    </submittedName>
</protein>
<reference evidence="4" key="1">
    <citation type="submission" date="2022-11" db="UniProtKB">
        <authorList>
            <consortium name="WormBaseParasite"/>
        </authorList>
    </citation>
    <scope>IDENTIFICATION</scope>
</reference>